<dbReference type="EMBL" id="JBELQE010000092">
    <property type="protein sequence ID" value="MER2251899.1"/>
    <property type="molecule type" value="Genomic_DNA"/>
</dbReference>
<evidence type="ECO:0000313" key="2">
    <source>
        <dbReference type="EMBL" id="MER2251899.1"/>
    </source>
</evidence>
<feature type="compositionally biased region" description="Pro residues" evidence="1">
    <location>
        <begin position="30"/>
        <end position="41"/>
    </location>
</feature>
<reference evidence="2 3" key="1">
    <citation type="submission" date="2024-06" db="EMBL/GenBank/DDBJ databases">
        <authorList>
            <person name="Campbell A.G."/>
        </authorList>
    </citation>
    <scope>NUCLEOTIDE SEQUENCE [LARGE SCALE GENOMIC DNA]</scope>
    <source>
        <strain evidence="2 3">EM12</strain>
    </source>
</reference>
<sequence>MIGWIRRLFGQERPSPPPMSASPLSASPLPASPLPATPLPASPLLDWEPTPQPPQVRSEAEIDAVEAALEGLIAAGLRLGPHYEGQSVRGVARSMAEHPEFALGDNNETLPLTERAPDALAIDILWSYRALADGIEDEFANAAIFVDHCYDGADEEPYRALFARVIEIAGVWTCRGLAVSRVPGLGPYGHGFRVAFETEPPIPAITFPADKNFDWSLLEQLDACRPAGETRRFRIAADGGAGLVLFLDDAAARAIALRLGWGPDDL</sequence>
<keyword evidence="3" id="KW-1185">Reference proteome</keyword>
<proteinExistence type="predicted"/>
<evidence type="ECO:0000313" key="3">
    <source>
        <dbReference type="Proteomes" id="UP001480955"/>
    </source>
</evidence>
<feature type="region of interest" description="Disordered" evidence="1">
    <location>
        <begin position="9"/>
        <end position="59"/>
    </location>
</feature>
<protein>
    <submittedName>
        <fullName evidence="2">Uncharacterized protein</fullName>
    </submittedName>
</protein>
<comment type="caution">
    <text evidence="2">The sequence shown here is derived from an EMBL/GenBank/DDBJ whole genome shotgun (WGS) entry which is preliminary data.</text>
</comment>
<dbReference type="Proteomes" id="UP001480955">
    <property type="component" value="Unassembled WGS sequence"/>
</dbReference>
<name>A0ABV1QR71_9HYPH</name>
<organism evidence="2 3">
    <name type="scientific">Methylorubrum podarium</name>
    <dbReference type="NCBI Taxonomy" id="200476"/>
    <lineage>
        <taxon>Bacteria</taxon>
        <taxon>Pseudomonadati</taxon>
        <taxon>Pseudomonadota</taxon>
        <taxon>Alphaproteobacteria</taxon>
        <taxon>Hyphomicrobiales</taxon>
        <taxon>Methylobacteriaceae</taxon>
        <taxon>Methylorubrum</taxon>
    </lineage>
</organism>
<accession>A0ABV1QR71</accession>
<dbReference type="RefSeq" id="WP_350396264.1">
    <property type="nucleotide sequence ID" value="NZ_JBELQE010000092.1"/>
</dbReference>
<gene>
    <name evidence="2" type="ORF">ABS772_18435</name>
</gene>
<evidence type="ECO:0000256" key="1">
    <source>
        <dbReference type="SAM" id="MobiDB-lite"/>
    </source>
</evidence>